<evidence type="ECO:0000313" key="2">
    <source>
        <dbReference type="EMBL" id="KRX01764.1"/>
    </source>
</evidence>
<dbReference type="Gene3D" id="3.40.30.10">
    <property type="entry name" value="Glutaredoxin"/>
    <property type="match status" value="1"/>
</dbReference>
<feature type="domain" description="DSBA-like thioredoxin" evidence="1">
    <location>
        <begin position="9"/>
        <end position="219"/>
    </location>
</feature>
<dbReference type="Proteomes" id="UP000054937">
    <property type="component" value="Unassembled WGS sequence"/>
</dbReference>
<dbReference type="SUPFAM" id="SSF52833">
    <property type="entry name" value="Thioredoxin-like"/>
    <property type="match status" value="1"/>
</dbReference>
<dbReference type="AlphaFoldDB" id="A0A0V0QHT9"/>
<dbReference type="InterPro" id="IPR001853">
    <property type="entry name" value="DSBA-like_thioredoxin_dom"/>
</dbReference>
<protein>
    <submittedName>
        <fullName evidence="2">Thioredoxin-like fold</fullName>
    </submittedName>
</protein>
<dbReference type="InterPro" id="IPR036249">
    <property type="entry name" value="Thioredoxin-like_sf"/>
</dbReference>
<evidence type="ECO:0000259" key="1">
    <source>
        <dbReference type="Pfam" id="PF01323"/>
    </source>
</evidence>
<dbReference type="Pfam" id="PF01323">
    <property type="entry name" value="DSBA"/>
    <property type="match status" value="1"/>
</dbReference>
<dbReference type="GO" id="GO:0016491">
    <property type="term" value="F:oxidoreductase activity"/>
    <property type="evidence" value="ECO:0007669"/>
    <property type="project" value="InterPro"/>
</dbReference>
<gene>
    <name evidence="2" type="ORF">PPERSA_02292</name>
</gene>
<proteinExistence type="predicted"/>
<dbReference type="CDD" id="cd03024">
    <property type="entry name" value="DsbA_FrnE"/>
    <property type="match status" value="1"/>
</dbReference>
<dbReference type="PANTHER" id="PTHR13887">
    <property type="entry name" value="GLUTATHIONE S-TRANSFERASE KAPPA"/>
    <property type="match status" value="1"/>
</dbReference>
<evidence type="ECO:0000313" key="3">
    <source>
        <dbReference type="Proteomes" id="UP000054937"/>
    </source>
</evidence>
<dbReference type="OrthoDB" id="1930760at2759"/>
<keyword evidence="3" id="KW-1185">Reference proteome</keyword>
<name>A0A0V0QHT9_PSEPJ</name>
<dbReference type="EMBL" id="LDAU01000165">
    <property type="protein sequence ID" value="KRX01764.1"/>
    <property type="molecule type" value="Genomic_DNA"/>
</dbReference>
<comment type="caution">
    <text evidence="2">The sequence shown here is derived from an EMBL/GenBank/DDBJ whole genome shotgun (WGS) entry which is preliminary data.</text>
</comment>
<reference evidence="2 3" key="1">
    <citation type="journal article" date="2015" name="Sci. Rep.">
        <title>Genome of the facultative scuticociliatosis pathogen Pseudocohnilembus persalinus provides insight into its virulence through horizontal gene transfer.</title>
        <authorList>
            <person name="Xiong J."/>
            <person name="Wang G."/>
            <person name="Cheng J."/>
            <person name="Tian M."/>
            <person name="Pan X."/>
            <person name="Warren A."/>
            <person name="Jiang C."/>
            <person name="Yuan D."/>
            <person name="Miao W."/>
        </authorList>
    </citation>
    <scope>NUCLEOTIDE SEQUENCE [LARGE SCALE GENOMIC DNA]</scope>
    <source>
        <strain evidence="2">36N120E</strain>
    </source>
</reference>
<organism evidence="2 3">
    <name type="scientific">Pseudocohnilembus persalinus</name>
    <name type="common">Ciliate</name>
    <dbReference type="NCBI Taxonomy" id="266149"/>
    <lineage>
        <taxon>Eukaryota</taxon>
        <taxon>Sar</taxon>
        <taxon>Alveolata</taxon>
        <taxon>Ciliophora</taxon>
        <taxon>Intramacronucleata</taxon>
        <taxon>Oligohymenophorea</taxon>
        <taxon>Scuticociliatia</taxon>
        <taxon>Philasterida</taxon>
        <taxon>Pseudocohnilembidae</taxon>
        <taxon>Pseudocohnilembus</taxon>
    </lineage>
</organism>
<sequence length="237" mass="27148">MSLQKTLITIQITSDTICPWCIIGYEKLRTAMEKSGNNYDFKVYFRPFFLSRDTPESGLNFKDYFAKKGMILDLNKYKQMYSRIQMIGETLENKVQFAGPTDDSKCYNTANSHRLSEWCLKKYGAEKQVALYTKILRKNFEQSLDISSIEVLAETASEVGLDKNEVKQFLEDQNAQPTKQEIFKLADEVYQQTGGNGVPFFVFNGVTAVSGGQDPEVFMNIFETIQKKSSLQIKEHL</sequence>
<dbReference type="PANTHER" id="PTHR13887:SF41">
    <property type="entry name" value="THIOREDOXIN SUPERFAMILY PROTEIN"/>
    <property type="match status" value="1"/>
</dbReference>
<dbReference type="InParanoid" id="A0A0V0QHT9"/>
<dbReference type="OMA" id="QKYAISG"/>
<accession>A0A0V0QHT9</accession>